<gene>
    <name evidence="1" type="ORF">A6M21_15745</name>
</gene>
<comment type="caution">
    <text evidence="1">The sequence shown here is derived from an EMBL/GenBank/DDBJ whole genome shotgun (WGS) entry which is preliminary data.</text>
</comment>
<evidence type="ECO:0000313" key="1">
    <source>
        <dbReference type="EMBL" id="OAT79483.1"/>
    </source>
</evidence>
<dbReference type="Proteomes" id="UP000078532">
    <property type="component" value="Unassembled WGS sequence"/>
</dbReference>
<proteinExistence type="predicted"/>
<dbReference type="AlphaFoldDB" id="A0A1B7LAY8"/>
<organism evidence="1 2">
    <name type="scientific">Desulfotomaculum copahuensis</name>
    <dbReference type="NCBI Taxonomy" id="1838280"/>
    <lineage>
        <taxon>Bacteria</taxon>
        <taxon>Bacillati</taxon>
        <taxon>Bacillota</taxon>
        <taxon>Clostridia</taxon>
        <taxon>Eubacteriales</taxon>
        <taxon>Desulfotomaculaceae</taxon>
        <taxon>Desulfotomaculum</taxon>
    </lineage>
</organism>
<dbReference type="EMBL" id="LYVF01000195">
    <property type="protein sequence ID" value="OAT79483.1"/>
    <property type="molecule type" value="Genomic_DNA"/>
</dbReference>
<accession>A0A1B7LAY8</accession>
<evidence type="ECO:0000313" key="2">
    <source>
        <dbReference type="Proteomes" id="UP000078532"/>
    </source>
</evidence>
<protein>
    <submittedName>
        <fullName evidence="1">Uncharacterized protein</fullName>
    </submittedName>
</protein>
<keyword evidence="2" id="KW-1185">Reference proteome</keyword>
<name>A0A1B7LAY8_9FIRM</name>
<sequence length="62" mass="7143">MGPGTADVLGCRRKDVRERYKEPAGRAYGLVRPEQASRLVIREVCKNPGYNREDVVTWNYMD</sequence>
<dbReference type="RefSeq" id="WP_066671337.1">
    <property type="nucleotide sequence ID" value="NZ_LYVF01000195.1"/>
</dbReference>
<reference evidence="1 2" key="1">
    <citation type="submission" date="2016-04" db="EMBL/GenBank/DDBJ databases">
        <authorList>
            <person name="Evans L.H."/>
            <person name="Alamgir A."/>
            <person name="Owens N."/>
            <person name="Weber N.D."/>
            <person name="Virtaneva K."/>
            <person name="Barbian K."/>
            <person name="Babar A."/>
            <person name="Rosenke K."/>
        </authorList>
    </citation>
    <scope>NUCLEOTIDE SEQUENCE [LARGE SCALE GENOMIC DNA]</scope>
    <source>
        <strain evidence="1 2">LMa1</strain>
    </source>
</reference>